<reference evidence="20 21" key="1">
    <citation type="submission" date="2019-09" db="EMBL/GenBank/DDBJ databases">
        <title>Bird 10,000 Genomes (B10K) Project - Family phase.</title>
        <authorList>
            <person name="Zhang G."/>
        </authorList>
    </citation>
    <scope>NUCLEOTIDE SEQUENCE [LARGE SCALE GENOMIC DNA]</scope>
    <source>
        <strain evidence="20">B10K-DU-011-38</strain>
        <tissue evidence="20">Muscle</tissue>
    </source>
</reference>
<proteinExistence type="inferred from homology"/>
<comment type="subcellular location">
    <subcellularLocation>
        <location evidence="1">Nucleus</location>
    </subcellularLocation>
</comment>
<keyword evidence="7 15" id="KW-0067">ATP-binding</keyword>
<feature type="binding site" evidence="15">
    <location>
        <begin position="200"/>
        <end position="208"/>
    </location>
    <ligand>
        <name>ATP</name>
        <dbReference type="ChEBI" id="CHEBI:30616"/>
    </ligand>
</feature>
<evidence type="ECO:0000256" key="3">
    <source>
        <dbReference type="ARBA" id="ARBA00022679"/>
    </source>
</evidence>
<dbReference type="Proteomes" id="UP000539599">
    <property type="component" value="Unassembled WGS sequence"/>
</dbReference>
<evidence type="ECO:0000256" key="16">
    <source>
        <dbReference type="PIRSR" id="PIRSR037281-3"/>
    </source>
</evidence>
<evidence type="ECO:0000313" key="20">
    <source>
        <dbReference type="EMBL" id="NXQ96298.1"/>
    </source>
</evidence>
<keyword evidence="5 15" id="KW-0547">Nucleotide-binding</keyword>
<dbReference type="PROSITE" id="PS00107">
    <property type="entry name" value="PROTEIN_KINASE_ATP"/>
    <property type="match status" value="1"/>
</dbReference>
<feature type="active site" description="Proton acceptor" evidence="14">
    <location>
        <position position="321"/>
    </location>
</feature>
<dbReference type="GO" id="GO:0005524">
    <property type="term" value="F:ATP binding"/>
    <property type="evidence" value="ECO:0007669"/>
    <property type="project" value="UniProtKB-UniRule"/>
</dbReference>
<feature type="non-terminal residue" evidence="20">
    <location>
        <position position="1"/>
    </location>
</feature>
<evidence type="ECO:0000256" key="11">
    <source>
        <dbReference type="ARBA" id="ARBA00023242"/>
    </source>
</evidence>
<dbReference type="InterPro" id="IPR000719">
    <property type="entry name" value="Prot_kinase_dom"/>
</dbReference>
<evidence type="ECO:0000256" key="13">
    <source>
        <dbReference type="ARBA" id="ARBA00037982"/>
    </source>
</evidence>
<accession>A0A7L2HAB4</accession>
<dbReference type="InterPro" id="IPR017441">
    <property type="entry name" value="Protein_kinase_ATP_BS"/>
</dbReference>
<dbReference type="GO" id="GO:0060631">
    <property type="term" value="P:regulation of meiosis I"/>
    <property type="evidence" value="ECO:0007669"/>
    <property type="project" value="TreeGrafter"/>
</dbReference>
<keyword evidence="6 20" id="KW-0418">Kinase</keyword>
<dbReference type="InterPro" id="IPR008271">
    <property type="entry name" value="Ser/Thr_kinase_AS"/>
</dbReference>
<dbReference type="Pfam" id="PF00069">
    <property type="entry name" value="Pkinase"/>
    <property type="match status" value="1"/>
</dbReference>
<feature type="compositionally biased region" description="Polar residues" evidence="18">
    <location>
        <begin position="34"/>
        <end position="53"/>
    </location>
</feature>
<organism evidence="20 21">
    <name type="scientific">Sagittarius serpentarius</name>
    <name type="common">Secretary bird</name>
    <dbReference type="NCBI Taxonomy" id="56258"/>
    <lineage>
        <taxon>Eukaryota</taxon>
        <taxon>Metazoa</taxon>
        <taxon>Chordata</taxon>
        <taxon>Craniata</taxon>
        <taxon>Vertebrata</taxon>
        <taxon>Euteleostomi</taxon>
        <taxon>Archelosauria</taxon>
        <taxon>Archosauria</taxon>
        <taxon>Dinosauria</taxon>
        <taxon>Saurischia</taxon>
        <taxon>Theropoda</taxon>
        <taxon>Coelurosauria</taxon>
        <taxon>Aves</taxon>
        <taxon>Neognathae</taxon>
        <taxon>Neoaves</taxon>
        <taxon>Telluraves</taxon>
        <taxon>Accipitrimorphae</taxon>
        <taxon>Accipitriformes</taxon>
        <taxon>Sagittariidae</taxon>
        <taxon>Sagittarius</taxon>
    </lineage>
</organism>
<gene>
    <name evidence="20" type="primary">Wee2</name>
    <name evidence="20" type="ORF">SAGSER_R07063</name>
</gene>
<dbReference type="GO" id="GO:0005737">
    <property type="term" value="C:cytoplasm"/>
    <property type="evidence" value="ECO:0007669"/>
    <property type="project" value="TreeGrafter"/>
</dbReference>
<feature type="binding site" evidence="16">
    <location>
        <position position="326"/>
    </location>
    <ligand>
        <name>Mg(2+)</name>
        <dbReference type="ChEBI" id="CHEBI:18420"/>
        <label>1</label>
    </ligand>
</feature>
<dbReference type="EC" id="2.7.10.2" evidence="2"/>
<evidence type="ECO:0000256" key="1">
    <source>
        <dbReference type="ARBA" id="ARBA00004123"/>
    </source>
</evidence>
<feature type="binding site" evidence="16">
    <location>
        <position position="360"/>
    </location>
    <ligand>
        <name>Mg(2+)</name>
        <dbReference type="ChEBI" id="CHEBI:18420"/>
        <label>1</label>
    </ligand>
</feature>
<keyword evidence="10" id="KW-0829">Tyrosine-protein kinase</keyword>
<protein>
    <recommendedName>
        <fullName evidence="2">non-specific protein-tyrosine kinase</fullName>
        <ecNumber evidence="2">2.7.10.2</ecNumber>
    </recommendedName>
</protein>
<dbReference type="SMART" id="SM00220">
    <property type="entry name" value="S_TKc"/>
    <property type="match status" value="1"/>
</dbReference>
<evidence type="ECO:0000256" key="17">
    <source>
        <dbReference type="PROSITE-ProRule" id="PRU10141"/>
    </source>
</evidence>
<evidence type="ECO:0000256" key="2">
    <source>
        <dbReference type="ARBA" id="ARBA00011903"/>
    </source>
</evidence>
<evidence type="ECO:0000256" key="9">
    <source>
        <dbReference type="ARBA" id="ARBA00023054"/>
    </source>
</evidence>
<dbReference type="AlphaFoldDB" id="A0A7L2HAB4"/>
<dbReference type="EMBL" id="VWYJ01009687">
    <property type="protein sequence ID" value="NXQ96298.1"/>
    <property type="molecule type" value="Genomic_DNA"/>
</dbReference>
<keyword evidence="21" id="KW-1185">Reference proteome</keyword>
<dbReference type="GO" id="GO:0005634">
    <property type="term" value="C:nucleus"/>
    <property type="evidence" value="ECO:0007669"/>
    <property type="project" value="UniProtKB-SubCell"/>
</dbReference>
<keyword evidence="11" id="KW-0539">Nucleus</keyword>
<feature type="region of interest" description="Disordered" evidence="18">
    <location>
        <begin position="15"/>
        <end position="58"/>
    </location>
</feature>
<comment type="caution">
    <text evidence="20">The sequence shown here is derived from an EMBL/GenBank/DDBJ whole genome shotgun (WGS) entry which is preliminary data.</text>
</comment>
<evidence type="ECO:0000256" key="15">
    <source>
        <dbReference type="PIRSR" id="PIRSR037281-2"/>
    </source>
</evidence>
<comment type="cofactor">
    <cofactor evidence="16">
        <name>Mg(2+)</name>
        <dbReference type="ChEBI" id="CHEBI:18420"/>
    </cofactor>
    <text evidence="16">Binds 2 magnesium ions per subunit.</text>
</comment>
<evidence type="ECO:0000256" key="5">
    <source>
        <dbReference type="ARBA" id="ARBA00022741"/>
    </source>
</evidence>
<feature type="non-terminal residue" evidence="20">
    <location>
        <position position="543"/>
    </location>
</feature>
<dbReference type="PROSITE" id="PS50011">
    <property type="entry name" value="PROTEIN_KINASE_DOM"/>
    <property type="match status" value="1"/>
</dbReference>
<sequence>MDDWDNSEEVIQRLDFSSCGEESEDRSVNEEDVLSSSPSRSCEFQQCQGSSPLPGTPRRKFSEIFLSRTKALASPTLKPSLAMSKSQGNAETPLHITWKKLQLCDTPHTPKSLLSKTAFPSSGTKVPPKGFRHLRFTPDADSDDSTQASLVNINPFTPESYRQMLFLPNGKRKTRGELYPLKESNMVSRYKKEFLELEKIGVGEFGSVYKCIKRLDGCVYAIKRSKRPLAGSSDEQLALREVYAHAVLGHHPHVVRYYSAWAEDDHMIIQNEHCNGGSLQDMLLENAKLGQYFPEAELKEILLQVSMGLKYIHNSGLVHLDIKPSNIFICHKLAVVGPSGQEESDSEDEFSSGVVYKIGDLGHVTSITNPQVEEGDRRFLANEILQEQYCYLPKADIFALALTVALAAGTAPLPHNGAMWHHIRKGNIPPIPQKLPRCFLELLKLMIHPDPVERPSATALTKHPILCPSRGKAVQLQNQLKVEKCKTAMLERELKAARLAQTLMKDQPLGSAKLQESETSSKQNSKRLVGGKSCRSFSFTLGY</sequence>
<dbReference type="Gene3D" id="3.30.200.20">
    <property type="entry name" value="Phosphorylase Kinase, domain 1"/>
    <property type="match status" value="1"/>
</dbReference>
<keyword evidence="9" id="KW-0175">Coiled coil</keyword>
<dbReference type="InterPro" id="IPR011009">
    <property type="entry name" value="Kinase-like_dom_sf"/>
</dbReference>
<dbReference type="InterPro" id="IPR017164">
    <property type="entry name" value="Wee1-like_protein_kinase"/>
</dbReference>
<dbReference type="GO" id="GO:0000287">
    <property type="term" value="F:magnesium ion binding"/>
    <property type="evidence" value="ECO:0007669"/>
    <property type="project" value="InterPro"/>
</dbReference>
<evidence type="ECO:0000256" key="8">
    <source>
        <dbReference type="ARBA" id="ARBA00022842"/>
    </source>
</evidence>
<dbReference type="GO" id="GO:0004715">
    <property type="term" value="F:non-membrane spanning protein tyrosine kinase activity"/>
    <property type="evidence" value="ECO:0007669"/>
    <property type="project" value="UniProtKB-EC"/>
</dbReference>
<keyword evidence="12" id="KW-0469">Meiosis</keyword>
<evidence type="ECO:0000256" key="6">
    <source>
        <dbReference type="ARBA" id="ARBA00022777"/>
    </source>
</evidence>
<dbReference type="FunFam" id="1.10.510.10:FF:000217">
    <property type="entry name" value="Wee1-like protein kinase"/>
    <property type="match status" value="1"/>
</dbReference>
<dbReference type="GO" id="GO:0051321">
    <property type="term" value="P:meiotic cell cycle"/>
    <property type="evidence" value="ECO:0007669"/>
    <property type="project" value="UniProtKB-KW"/>
</dbReference>
<feature type="region of interest" description="Disordered" evidence="18">
    <location>
        <begin position="509"/>
        <end position="528"/>
    </location>
</feature>
<evidence type="ECO:0000256" key="14">
    <source>
        <dbReference type="PIRSR" id="PIRSR037281-1"/>
    </source>
</evidence>
<dbReference type="PROSITE" id="PS00108">
    <property type="entry name" value="PROTEIN_KINASE_ST"/>
    <property type="match status" value="1"/>
</dbReference>
<dbReference type="PANTHER" id="PTHR11042:SF75">
    <property type="entry name" value="WEE1-LIKE PROTEIN KINASE 2"/>
    <property type="match status" value="1"/>
</dbReference>
<feature type="domain" description="Protein kinase" evidence="19">
    <location>
        <begin position="194"/>
        <end position="466"/>
    </location>
</feature>
<dbReference type="SUPFAM" id="SSF56112">
    <property type="entry name" value="Protein kinase-like (PK-like)"/>
    <property type="match status" value="1"/>
</dbReference>
<dbReference type="GO" id="GO:0000278">
    <property type="term" value="P:mitotic cell cycle"/>
    <property type="evidence" value="ECO:0007669"/>
    <property type="project" value="InterPro"/>
</dbReference>
<name>A0A7L2HAB4_SAGSE</name>
<dbReference type="InterPro" id="IPR050339">
    <property type="entry name" value="CC_SR_Kinase"/>
</dbReference>
<dbReference type="Gene3D" id="1.10.510.10">
    <property type="entry name" value="Transferase(Phosphotransferase) domain 1"/>
    <property type="match status" value="1"/>
</dbReference>
<dbReference type="PANTHER" id="PTHR11042">
    <property type="entry name" value="EUKARYOTIC TRANSLATION INITIATION FACTOR 2-ALPHA KINASE EIF2-ALPHA KINASE -RELATED"/>
    <property type="match status" value="1"/>
</dbReference>
<dbReference type="FunFam" id="3.30.200.20:FF:000115">
    <property type="entry name" value="Wee1-like kinase 2"/>
    <property type="match status" value="1"/>
</dbReference>
<keyword evidence="8 16" id="KW-0460">Magnesium</keyword>
<evidence type="ECO:0000256" key="18">
    <source>
        <dbReference type="SAM" id="MobiDB-lite"/>
    </source>
</evidence>
<keyword evidence="4 16" id="KW-0479">Metal-binding</keyword>
<evidence type="ECO:0000259" key="19">
    <source>
        <dbReference type="PROSITE" id="PS50011"/>
    </source>
</evidence>
<evidence type="ECO:0000256" key="10">
    <source>
        <dbReference type="ARBA" id="ARBA00023137"/>
    </source>
</evidence>
<evidence type="ECO:0000313" key="21">
    <source>
        <dbReference type="Proteomes" id="UP000539599"/>
    </source>
</evidence>
<evidence type="ECO:0000256" key="4">
    <source>
        <dbReference type="ARBA" id="ARBA00022723"/>
    </source>
</evidence>
<feature type="binding site" evidence="15 17">
    <location>
        <position position="223"/>
    </location>
    <ligand>
        <name>ATP</name>
        <dbReference type="ChEBI" id="CHEBI:30616"/>
    </ligand>
</feature>
<keyword evidence="3" id="KW-0808">Transferase</keyword>
<comment type="similarity">
    <text evidence="13">Belongs to the protein kinase superfamily. Ser/Thr protein kinase family. GCN2 subfamily.</text>
</comment>
<evidence type="ECO:0000256" key="7">
    <source>
        <dbReference type="ARBA" id="ARBA00022840"/>
    </source>
</evidence>
<evidence type="ECO:0000256" key="12">
    <source>
        <dbReference type="ARBA" id="ARBA00023254"/>
    </source>
</evidence>
<dbReference type="PIRSF" id="PIRSF037281">
    <property type="entry name" value="Wee1-like_protein_kinase"/>
    <property type="match status" value="1"/>
</dbReference>